<gene>
    <name evidence="1" type="ORF">H2198_006695</name>
</gene>
<name>A0ACC3A2W1_9EURO</name>
<dbReference type="EMBL" id="JAPDRQ010000127">
    <property type="protein sequence ID" value="KAJ9654235.1"/>
    <property type="molecule type" value="Genomic_DNA"/>
</dbReference>
<organism evidence="1 2">
    <name type="scientific">Neophaeococcomyces mojaviensis</name>
    <dbReference type="NCBI Taxonomy" id="3383035"/>
    <lineage>
        <taxon>Eukaryota</taxon>
        <taxon>Fungi</taxon>
        <taxon>Dikarya</taxon>
        <taxon>Ascomycota</taxon>
        <taxon>Pezizomycotina</taxon>
        <taxon>Eurotiomycetes</taxon>
        <taxon>Chaetothyriomycetidae</taxon>
        <taxon>Chaetothyriales</taxon>
        <taxon>Chaetothyriales incertae sedis</taxon>
        <taxon>Neophaeococcomyces</taxon>
    </lineage>
</organism>
<evidence type="ECO:0000313" key="2">
    <source>
        <dbReference type="Proteomes" id="UP001172386"/>
    </source>
</evidence>
<reference evidence="1" key="1">
    <citation type="submission" date="2022-10" db="EMBL/GenBank/DDBJ databases">
        <title>Culturing micro-colonial fungi from biological soil crusts in the Mojave desert and describing Neophaeococcomyces mojavensis, and introducing the new genera and species Taxawa tesnikishii.</title>
        <authorList>
            <person name="Kurbessoian T."/>
            <person name="Stajich J.E."/>
        </authorList>
    </citation>
    <scope>NUCLEOTIDE SEQUENCE</scope>
    <source>
        <strain evidence="1">JES_112</strain>
    </source>
</reference>
<comment type="caution">
    <text evidence="1">The sequence shown here is derived from an EMBL/GenBank/DDBJ whole genome shotgun (WGS) entry which is preliminary data.</text>
</comment>
<keyword evidence="2" id="KW-1185">Reference proteome</keyword>
<sequence length="1031" mass="113864">MIAPYSTHAEQLLPTVFENRAKAEPQGIFAKVPLSPTTYEAGFRPVTFSELATAINRVAWLLESQFGKGEHFPTIAYLGPSDLRYSIVVVAAIKAGYKAEYPVQKLHIPSLQDLLDFKNVPEYPYHKSWQDARHDPVFILHTSGSTGIPKPLLYTHSFITGIANNTTLSPPEGFRSLDKYFRQGRFLMTLPSFHIAGLGFSLISPAFHGGIPVYPLPTAPPTTESLMKAIQSTEIDWAFVPPVVIDDLGKDPALLDIAASRIKYVFYTGGSVPKASGDVVVKRIGIYQVLGSSECATFPLIRAEDDKTHQDWNYIQIHPDVNVEFHHRFDDLHELVVVKRKDPGHYQPVFGHFPDSTEYETRDLFSPHPIKPGLWTHRSRIDDVIVFLNGEKTNPISFEQEVTRHSEVRSALVGGQQRFEACLIIEPVNTSPLSEEEKAKLIERIWPVVDDANTRCPAHAKVSKSRILIGDPSIPFPRAGKGTIQRQAAMNLYAEQIDELYAEKGLNSSDELLKDLDLSDKTTVREAVGKMVKDVTSWNTFNDADEFFSLGMDSLQVLRLNRDIKSKLGLAALATRDIYANPSVDLLTAEVMRLALAKDITSVSDLETERIDAVNSTLRLYEVAVDKLAASSTNGFHSATSPDDSTVIILTGSTGALGSFVLNELLQTDVKHIYCFNRSHDSQALQATRNAQQGLSTEFPPSRISFLTVDLTKPSFGLDNSTLDVISSSVTNIIHNAWPVDFNKTLSSFRPSLDGVLNLVSFASQAKLSPSMLFISSISSVANYAASPFVPEIVIADPSCTANMGYGESKYLAERILDYASRKLRVNVGTVRVGQICGTAETPRGWSVNEWFPSLVLSSMHIGALPKSLGAQLDHGEVMPVDWIPIDKLAGVLVELGKTLETSASAVQDGLKVFHAVNPNTIRWNVLLPTVKETLSQVGQGREVNEVSYAEWVDLLSTSSASTISEDDLRTNPGVKLLDFYKSLQDMDKKGITRLEIKKTLATSKSFESVEAVKGEWVKGWIEGWFGRKSR</sequence>
<protein>
    <submittedName>
        <fullName evidence="1">Uncharacterized protein</fullName>
    </submittedName>
</protein>
<accession>A0ACC3A2W1</accession>
<proteinExistence type="predicted"/>
<dbReference type="Proteomes" id="UP001172386">
    <property type="component" value="Unassembled WGS sequence"/>
</dbReference>
<evidence type="ECO:0000313" key="1">
    <source>
        <dbReference type="EMBL" id="KAJ9654235.1"/>
    </source>
</evidence>